<keyword evidence="3" id="KW-1185">Reference proteome</keyword>
<evidence type="ECO:0000313" key="2">
    <source>
        <dbReference type="EMBL" id="GAA2875670.1"/>
    </source>
</evidence>
<dbReference type="Proteomes" id="UP001500831">
    <property type="component" value="Unassembled WGS sequence"/>
</dbReference>
<sequence length="114" mass="12254">MTLSAPTGTDVLRFAVTLGRARDNEDQVQRVIDDELAQLSPGLHAAYLKVTLRVVVAQLFASAARRLDAELGVPFTDGGLDLQTAENDGHPNQEPAHPRLHPISAAHPARDAQT</sequence>
<evidence type="ECO:0000313" key="3">
    <source>
        <dbReference type="Proteomes" id="UP001500831"/>
    </source>
</evidence>
<accession>A0ABN3VYZ5</accession>
<comment type="caution">
    <text evidence="2">The sequence shown here is derived from an EMBL/GenBank/DDBJ whole genome shotgun (WGS) entry which is preliminary data.</text>
</comment>
<dbReference type="EMBL" id="BAAAVI010000024">
    <property type="protein sequence ID" value="GAA2875670.1"/>
    <property type="molecule type" value="Genomic_DNA"/>
</dbReference>
<protein>
    <submittedName>
        <fullName evidence="2">Uncharacterized protein</fullName>
    </submittedName>
</protein>
<organism evidence="2 3">
    <name type="scientific">Streptosporangium fragile</name>
    <dbReference type="NCBI Taxonomy" id="46186"/>
    <lineage>
        <taxon>Bacteria</taxon>
        <taxon>Bacillati</taxon>
        <taxon>Actinomycetota</taxon>
        <taxon>Actinomycetes</taxon>
        <taxon>Streptosporangiales</taxon>
        <taxon>Streptosporangiaceae</taxon>
        <taxon>Streptosporangium</taxon>
    </lineage>
</organism>
<evidence type="ECO:0000256" key="1">
    <source>
        <dbReference type="SAM" id="MobiDB-lite"/>
    </source>
</evidence>
<proteinExistence type="predicted"/>
<feature type="region of interest" description="Disordered" evidence="1">
    <location>
        <begin position="79"/>
        <end position="114"/>
    </location>
</feature>
<dbReference type="RefSeq" id="WP_344972837.1">
    <property type="nucleotide sequence ID" value="NZ_BAAAVI010000024.1"/>
</dbReference>
<name>A0ABN3VYZ5_9ACTN</name>
<gene>
    <name evidence="2" type="ORF">GCM10010517_36620</name>
</gene>
<reference evidence="2 3" key="1">
    <citation type="journal article" date="2019" name="Int. J. Syst. Evol. Microbiol.">
        <title>The Global Catalogue of Microorganisms (GCM) 10K type strain sequencing project: providing services to taxonomists for standard genome sequencing and annotation.</title>
        <authorList>
            <consortium name="The Broad Institute Genomics Platform"/>
            <consortium name="The Broad Institute Genome Sequencing Center for Infectious Disease"/>
            <person name="Wu L."/>
            <person name="Ma J."/>
        </authorList>
    </citation>
    <scope>NUCLEOTIDE SEQUENCE [LARGE SCALE GENOMIC DNA]</scope>
    <source>
        <strain evidence="2 3">JCM 6242</strain>
    </source>
</reference>